<dbReference type="RefSeq" id="WP_012639478.1">
    <property type="nucleotide sequence ID" value="NC_011901.1"/>
</dbReference>
<dbReference type="Proteomes" id="UP000002383">
    <property type="component" value="Chromosome"/>
</dbReference>
<protein>
    <recommendedName>
        <fullName evidence="1">NYN domain-containing protein</fullName>
    </recommendedName>
</protein>
<dbReference type="Gene3D" id="3.40.50.1010">
    <property type="entry name" value="5'-nuclease"/>
    <property type="match status" value="1"/>
</dbReference>
<dbReference type="Pfam" id="PF01936">
    <property type="entry name" value="NYN"/>
    <property type="match status" value="1"/>
</dbReference>
<dbReference type="InterPro" id="IPR021139">
    <property type="entry name" value="NYN"/>
</dbReference>
<proteinExistence type="predicted"/>
<dbReference type="AlphaFoldDB" id="B8GP95"/>
<evidence type="ECO:0000313" key="3">
    <source>
        <dbReference type="Proteomes" id="UP000002383"/>
    </source>
</evidence>
<dbReference type="CDD" id="cd18722">
    <property type="entry name" value="PIN_NicB-like"/>
    <property type="match status" value="1"/>
</dbReference>
<dbReference type="HOGENOM" id="CLU_076076_0_1_6"/>
<dbReference type="EMBL" id="CP001339">
    <property type="protein sequence ID" value="ACL74015.1"/>
    <property type="molecule type" value="Genomic_DNA"/>
</dbReference>
<dbReference type="eggNOG" id="COG1432">
    <property type="taxonomic scope" value="Bacteria"/>
</dbReference>
<dbReference type="OrthoDB" id="9809421at2"/>
<feature type="domain" description="NYN" evidence="1">
    <location>
        <begin position="7"/>
        <end position="182"/>
    </location>
</feature>
<organism evidence="2 3">
    <name type="scientific">Thioalkalivibrio sulfidiphilus (strain HL-EbGR7)</name>
    <dbReference type="NCBI Taxonomy" id="396588"/>
    <lineage>
        <taxon>Bacteria</taxon>
        <taxon>Pseudomonadati</taxon>
        <taxon>Pseudomonadota</taxon>
        <taxon>Gammaproteobacteria</taxon>
        <taxon>Chromatiales</taxon>
        <taxon>Ectothiorhodospiraceae</taxon>
        <taxon>Thioalkalivibrio</taxon>
    </lineage>
</organism>
<dbReference type="GO" id="GO:0004540">
    <property type="term" value="F:RNA nuclease activity"/>
    <property type="evidence" value="ECO:0007669"/>
    <property type="project" value="InterPro"/>
</dbReference>
<name>B8GP95_THISH</name>
<sequence length="212" mass="24322">MSSSQLRTIVYIDGFNFYYGSLKGTDYKWLDLEALFVRVLGERNNLVRIKYFTAKVQPTAQDPDVSIRQATYLRAIQKHSPKVEVYYGHFLRHRVSMENANPPPRLVHVWKNEEKGSDVNLALHVLNDAWQDAYDCAVIVSNDSDLAESLRLVKTHHDKVIGLVTPGAPKRKTSAQLKRYADFVRPIRRWALEQSLLPDPIPGTSLHKPQAW</sequence>
<dbReference type="KEGG" id="tgr:Tgr7_2943"/>
<accession>B8GP95</accession>
<keyword evidence="3" id="KW-1185">Reference proteome</keyword>
<gene>
    <name evidence="2" type="ordered locus">Tgr7_2943</name>
</gene>
<reference evidence="2 3" key="1">
    <citation type="journal article" date="2011" name="Stand. Genomic Sci.">
        <title>Complete genome sequence of 'Thioalkalivibrio sulfidophilus' HL-EbGr7.</title>
        <authorList>
            <person name="Muyzer G."/>
            <person name="Sorokin D.Y."/>
            <person name="Mavromatis K."/>
            <person name="Lapidus A."/>
            <person name="Clum A."/>
            <person name="Ivanova N."/>
            <person name="Pati A."/>
            <person name="d'Haeseleer P."/>
            <person name="Woyke T."/>
            <person name="Kyrpides N.C."/>
        </authorList>
    </citation>
    <scope>NUCLEOTIDE SEQUENCE [LARGE SCALE GENOMIC DNA]</scope>
    <source>
        <strain evidence="2 3">HL-EbGR7</strain>
    </source>
</reference>
<evidence type="ECO:0000259" key="1">
    <source>
        <dbReference type="Pfam" id="PF01936"/>
    </source>
</evidence>
<dbReference type="PANTHER" id="PTHR35458:SF8">
    <property type="entry name" value="SLR0650 PROTEIN"/>
    <property type="match status" value="1"/>
</dbReference>
<dbReference type="InterPro" id="IPR047140">
    <property type="entry name" value="LabA"/>
</dbReference>
<dbReference type="PANTHER" id="PTHR35458">
    <property type="entry name" value="SLR0755 PROTEIN"/>
    <property type="match status" value="1"/>
</dbReference>
<evidence type="ECO:0000313" key="2">
    <source>
        <dbReference type="EMBL" id="ACL74015.1"/>
    </source>
</evidence>